<dbReference type="EMBL" id="WIXE01016155">
    <property type="protein sequence ID" value="KAK5972899.1"/>
    <property type="molecule type" value="Genomic_DNA"/>
</dbReference>
<keyword evidence="2" id="KW-1185">Reference proteome</keyword>
<protein>
    <submittedName>
        <fullName evidence="1">Uncharacterized protein</fullName>
    </submittedName>
</protein>
<gene>
    <name evidence="1" type="ORF">GCK32_008609</name>
</gene>
<organism evidence="1 2">
    <name type="scientific">Trichostrongylus colubriformis</name>
    <name type="common">Black scour worm</name>
    <dbReference type="NCBI Taxonomy" id="6319"/>
    <lineage>
        <taxon>Eukaryota</taxon>
        <taxon>Metazoa</taxon>
        <taxon>Ecdysozoa</taxon>
        <taxon>Nematoda</taxon>
        <taxon>Chromadorea</taxon>
        <taxon>Rhabditida</taxon>
        <taxon>Rhabditina</taxon>
        <taxon>Rhabditomorpha</taxon>
        <taxon>Strongyloidea</taxon>
        <taxon>Trichostrongylidae</taxon>
        <taxon>Trichostrongylus</taxon>
    </lineage>
</organism>
<sequence>MPEALQRVDSDGSAENERLKDFQLRLAMQLRMCRKIIEEDTFMGSLESIQSLDQFIEASQTLRSTIAFAELCNSEIQTVKYDRSTSLQILKTRREINDQLDQLIHLVNDLIEHLGKKKKQLFGYKGSHLAAKFSRRRCGSKSNFQYPSHDCKRSLAKNQYPACISGPISRFLVPICHKYLIAGASLDFGRIIVCSKFGKNGIRGG</sequence>
<proteinExistence type="predicted"/>
<reference evidence="1 2" key="1">
    <citation type="submission" date="2019-10" db="EMBL/GenBank/DDBJ databases">
        <title>Assembly and Annotation for the nematode Trichostrongylus colubriformis.</title>
        <authorList>
            <person name="Martin J."/>
        </authorList>
    </citation>
    <scope>NUCLEOTIDE SEQUENCE [LARGE SCALE GENOMIC DNA]</scope>
    <source>
        <strain evidence="1">G859</strain>
        <tissue evidence="1">Whole worm</tissue>
    </source>
</reference>
<comment type="caution">
    <text evidence="1">The sequence shown here is derived from an EMBL/GenBank/DDBJ whole genome shotgun (WGS) entry which is preliminary data.</text>
</comment>
<dbReference type="Proteomes" id="UP001331761">
    <property type="component" value="Unassembled WGS sequence"/>
</dbReference>
<evidence type="ECO:0000313" key="2">
    <source>
        <dbReference type="Proteomes" id="UP001331761"/>
    </source>
</evidence>
<name>A0AAN8IFP7_TRICO</name>
<evidence type="ECO:0000313" key="1">
    <source>
        <dbReference type="EMBL" id="KAK5972899.1"/>
    </source>
</evidence>
<dbReference type="AlphaFoldDB" id="A0AAN8IFP7"/>
<accession>A0AAN8IFP7</accession>